<dbReference type="RefSeq" id="WP_136891466.1">
    <property type="nucleotide sequence ID" value="NZ_CP034413.3"/>
</dbReference>
<dbReference type="InterPro" id="IPR023213">
    <property type="entry name" value="CAT-like_dom_sf"/>
</dbReference>
<dbReference type="KEGG" id="obj:EIO64_12780"/>
<accession>A0A4D7B0D4</accession>
<protein>
    <submittedName>
        <fullName evidence="1">Chloramphenicol acetyltransferase</fullName>
    </submittedName>
</protein>
<dbReference type="SMART" id="SM01059">
    <property type="entry name" value="CAT"/>
    <property type="match status" value="1"/>
</dbReference>
<dbReference type="InterPro" id="IPR001707">
    <property type="entry name" value="Cmp_AcTrfase"/>
</dbReference>
<gene>
    <name evidence="1" type="ORF">EIO64_12780</name>
</gene>
<evidence type="ECO:0000313" key="2">
    <source>
        <dbReference type="Proteomes" id="UP000298642"/>
    </source>
</evidence>
<dbReference type="Proteomes" id="UP000298642">
    <property type="component" value="Chromosome"/>
</dbReference>
<dbReference type="GeneID" id="89521468"/>
<dbReference type="GO" id="GO:0008811">
    <property type="term" value="F:chloramphenicol O-acetyltransferase activity"/>
    <property type="evidence" value="ECO:0007669"/>
    <property type="project" value="InterPro"/>
</dbReference>
<keyword evidence="2" id="KW-1185">Reference proteome</keyword>
<sequence length="212" mass="23994">MAFTPIDEQTWERREYLEVFRQTAIYLTAEVDITPLYRHTKARGEKLYPALIWCAAAVLNRHVHFRYGRDEAGRIGIWDVLHPYYTVPRRDAPDLFAMKVTRFMPDYDVFRQDFQADYARAETCGRLLCDETLPPNVCGISAMPGLAFSAFSFGGDLKPDFTPFVLLGKVHPAGDRTVLPVGGEFAHAVNDGGHISGFFKELEETAAKLFPD</sequence>
<dbReference type="Gene3D" id="3.30.559.10">
    <property type="entry name" value="Chloramphenicol acetyltransferase-like domain"/>
    <property type="match status" value="1"/>
</dbReference>
<keyword evidence="1" id="KW-0808">Transferase</keyword>
<dbReference type="AlphaFoldDB" id="A0A4D7B0D4"/>
<proteinExistence type="predicted"/>
<reference evidence="2" key="1">
    <citation type="submission" date="2018-12" db="EMBL/GenBank/DDBJ databases">
        <title>Dusodibacter welbiota gen. nov., sp. nov., isolated from human faeces and emended description of the Oscillibacter genus.</title>
        <authorList>
            <person name="Le Roy T."/>
            <person name="Van der Smissen P."/>
            <person name="Delzenne N."/>
            <person name="Muccioli G."/>
            <person name="Collet J.F."/>
            <person name="Cani P.D."/>
        </authorList>
    </citation>
    <scope>NUCLEOTIDE SEQUENCE [LARGE SCALE GENOMIC DNA]</scope>
    <source>
        <strain evidence="2">J115</strain>
    </source>
</reference>
<organism evidence="1 2">
    <name type="scientific">Dysosmobacter welbionis</name>
    <dbReference type="NCBI Taxonomy" id="2093857"/>
    <lineage>
        <taxon>Bacteria</taxon>
        <taxon>Bacillati</taxon>
        <taxon>Bacillota</taxon>
        <taxon>Clostridia</taxon>
        <taxon>Eubacteriales</taxon>
        <taxon>Oscillospiraceae</taxon>
        <taxon>Dysosmobacter</taxon>
    </lineage>
</organism>
<dbReference type="SUPFAM" id="SSF52777">
    <property type="entry name" value="CoA-dependent acyltransferases"/>
    <property type="match status" value="1"/>
</dbReference>
<dbReference type="EMBL" id="CP034413">
    <property type="protein sequence ID" value="QCI59987.1"/>
    <property type="molecule type" value="Genomic_DNA"/>
</dbReference>
<dbReference type="Pfam" id="PF00302">
    <property type="entry name" value="CAT"/>
    <property type="match status" value="1"/>
</dbReference>
<evidence type="ECO:0000313" key="1">
    <source>
        <dbReference type="EMBL" id="QCI59987.1"/>
    </source>
</evidence>
<dbReference type="PANTHER" id="PTHR38474">
    <property type="entry name" value="SLR0299 PROTEIN"/>
    <property type="match status" value="1"/>
</dbReference>
<name>A0A4D7B0D4_9FIRM</name>
<dbReference type="PANTHER" id="PTHR38474:SF1">
    <property type="entry name" value="SLR0299 PROTEIN"/>
    <property type="match status" value="1"/>
</dbReference>